<feature type="chain" id="PRO_5014733828" evidence="1">
    <location>
        <begin position="16"/>
        <end position="69"/>
    </location>
</feature>
<protein>
    <submittedName>
        <fullName evidence="2">Putative secreted peptide</fullName>
    </submittedName>
</protein>
<reference evidence="2" key="1">
    <citation type="submission" date="2018-01" db="EMBL/GenBank/DDBJ databases">
        <title>An insight into the sialome of Amazonian anophelines.</title>
        <authorList>
            <person name="Ribeiro J.M."/>
            <person name="Scarpassa V."/>
            <person name="Calvo E."/>
        </authorList>
    </citation>
    <scope>NUCLEOTIDE SEQUENCE</scope>
    <source>
        <tissue evidence="2">Salivary glands</tissue>
    </source>
</reference>
<evidence type="ECO:0000256" key="1">
    <source>
        <dbReference type="SAM" id="SignalP"/>
    </source>
</evidence>
<sequence>MATVLATLTIVVATAKVPAREALLLKGFHTLPGSKRPVERNSTYMTNLENYIWICWWRRAVIGNWRSLV</sequence>
<name>A0A2M3ZX53_9DIPT</name>
<dbReference type="AlphaFoldDB" id="A0A2M3ZX53"/>
<evidence type="ECO:0000313" key="2">
    <source>
        <dbReference type="EMBL" id="MBW33075.1"/>
    </source>
</evidence>
<keyword evidence="1" id="KW-0732">Signal</keyword>
<dbReference type="EMBL" id="GGFM01012324">
    <property type="protein sequence ID" value="MBW33075.1"/>
    <property type="molecule type" value="Transcribed_RNA"/>
</dbReference>
<feature type="signal peptide" evidence="1">
    <location>
        <begin position="1"/>
        <end position="15"/>
    </location>
</feature>
<organism evidence="2">
    <name type="scientific">Anopheles braziliensis</name>
    <dbReference type="NCBI Taxonomy" id="58242"/>
    <lineage>
        <taxon>Eukaryota</taxon>
        <taxon>Metazoa</taxon>
        <taxon>Ecdysozoa</taxon>
        <taxon>Arthropoda</taxon>
        <taxon>Hexapoda</taxon>
        <taxon>Insecta</taxon>
        <taxon>Pterygota</taxon>
        <taxon>Neoptera</taxon>
        <taxon>Endopterygota</taxon>
        <taxon>Diptera</taxon>
        <taxon>Nematocera</taxon>
        <taxon>Culicoidea</taxon>
        <taxon>Culicidae</taxon>
        <taxon>Anophelinae</taxon>
        <taxon>Anopheles</taxon>
    </lineage>
</organism>
<accession>A0A2M3ZX53</accession>
<proteinExistence type="predicted"/>